<dbReference type="Gene3D" id="2.60.40.790">
    <property type="match status" value="1"/>
</dbReference>
<feature type="domain" description="CHORD" evidence="6">
    <location>
        <begin position="148"/>
        <end position="207"/>
    </location>
</feature>
<feature type="region of interest" description="Disordered" evidence="4">
    <location>
        <begin position="69"/>
        <end position="111"/>
    </location>
</feature>
<dbReference type="InterPro" id="IPR007052">
    <property type="entry name" value="CS_dom"/>
</dbReference>
<dbReference type="Gene3D" id="4.10.1130.20">
    <property type="match status" value="2"/>
</dbReference>
<dbReference type="InterPro" id="IPR039790">
    <property type="entry name" value="CHRD1"/>
</dbReference>
<dbReference type="PANTHER" id="PTHR46983">
    <property type="entry name" value="CYSTEINE AND HISTIDINE-RICH DOMAIN-CONTAINING PROTEIN 1"/>
    <property type="match status" value="1"/>
</dbReference>
<feature type="region of interest" description="Disordered" evidence="4">
    <location>
        <begin position="323"/>
        <end position="347"/>
    </location>
</feature>
<dbReference type="AlphaFoldDB" id="A0A6F9D8P7"/>
<accession>A0A6F9D8P7</accession>
<dbReference type="EMBL" id="LR783925">
    <property type="protein sequence ID" value="CAB3230684.1"/>
    <property type="molecule type" value="mRNA"/>
</dbReference>
<feature type="domain" description="CHORD" evidence="6">
    <location>
        <begin position="10"/>
        <end position="69"/>
    </location>
</feature>
<evidence type="ECO:0000256" key="2">
    <source>
        <dbReference type="ARBA" id="ARBA00022737"/>
    </source>
</evidence>
<dbReference type="InterPro" id="IPR008978">
    <property type="entry name" value="HSP20-like_chaperone"/>
</dbReference>
<feature type="compositionally biased region" description="Basic and acidic residues" evidence="4">
    <location>
        <begin position="100"/>
        <end position="111"/>
    </location>
</feature>
<dbReference type="SUPFAM" id="SSF49764">
    <property type="entry name" value="HSP20-like chaperones"/>
    <property type="match status" value="1"/>
</dbReference>
<reference evidence="7" key="1">
    <citation type="submission" date="2020-04" db="EMBL/GenBank/DDBJ databases">
        <authorList>
            <person name="Neveu A P."/>
        </authorList>
    </citation>
    <scope>NUCLEOTIDE SEQUENCE</scope>
    <source>
        <tissue evidence="7">Whole embryo</tissue>
    </source>
</reference>
<gene>
    <name evidence="7" type="primary">Chordc1-001</name>
</gene>
<organism evidence="7">
    <name type="scientific">Phallusia mammillata</name>
    <dbReference type="NCBI Taxonomy" id="59560"/>
    <lineage>
        <taxon>Eukaryota</taxon>
        <taxon>Metazoa</taxon>
        <taxon>Chordata</taxon>
        <taxon>Tunicata</taxon>
        <taxon>Ascidiacea</taxon>
        <taxon>Phlebobranchia</taxon>
        <taxon>Ascidiidae</taxon>
        <taxon>Phallusia</taxon>
    </lineage>
</organism>
<dbReference type="Pfam" id="PF04968">
    <property type="entry name" value="CHORD"/>
    <property type="match status" value="2"/>
</dbReference>
<dbReference type="PROSITE" id="PS51203">
    <property type="entry name" value="CS"/>
    <property type="match status" value="1"/>
</dbReference>
<keyword evidence="2" id="KW-0677">Repeat</keyword>
<feature type="domain" description="CS" evidence="5">
    <location>
        <begin position="216"/>
        <end position="305"/>
    </location>
</feature>
<protein>
    <submittedName>
        <fullName evidence="7">Cysteine and histidine-rich domain-containing protein 1-like</fullName>
    </submittedName>
</protein>
<evidence type="ECO:0000313" key="7">
    <source>
        <dbReference type="EMBL" id="CAB3230684.1"/>
    </source>
</evidence>
<dbReference type="PROSITE" id="PS51401">
    <property type="entry name" value="CHORD"/>
    <property type="match status" value="2"/>
</dbReference>
<evidence type="ECO:0000256" key="4">
    <source>
        <dbReference type="SAM" id="MobiDB-lite"/>
    </source>
</evidence>
<sequence length="352" mass="39526">MAVDPVLLQCYNKSCGAKFNPTQNSSDSCQYHPGMPVFHDALKGWSCCKKRTTDFTDFLKIPGCTIGEHNPEKPKEEIKPKVEEENKEKKIEVKQSPPEPKPKVPVERPSENEPLQMLSIKTTSSYNKSKVIKVAEEESGEIKVGTSCRNSGCKATYENGPSDKTSCVFHCGTAVFHEGMKYWSCCKRKTSDFTSFLNQEGCSKGVHLWKKPKEEKTTCRYDWHQTGPNVVLSVFAKLVDVDKSTFQANQVVFKAGINFESGKHFDLHLRLFGIVDPNRSKVTVSGTKVEVVLYKSVAMHWKKIGEVIEEVKENVEVELKEVPVPDNNSTKNCDDNESSDSDLDGIDDVIFD</sequence>
<keyword evidence="1" id="KW-0479">Metal-binding</keyword>
<evidence type="ECO:0000256" key="1">
    <source>
        <dbReference type="ARBA" id="ARBA00022723"/>
    </source>
</evidence>
<dbReference type="PANTHER" id="PTHR46983:SF3">
    <property type="entry name" value="CHPADIPLOID STATE MAINTENANCE PROTEIN CHPA"/>
    <property type="match status" value="1"/>
</dbReference>
<feature type="compositionally biased region" description="Acidic residues" evidence="4">
    <location>
        <begin position="335"/>
        <end position="347"/>
    </location>
</feature>
<evidence type="ECO:0000259" key="5">
    <source>
        <dbReference type="PROSITE" id="PS51203"/>
    </source>
</evidence>
<name>A0A6F9D8P7_9ASCI</name>
<proteinExistence type="evidence at transcript level"/>
<evidence type="ECO:0000259" key="6">
    <source>
        <dbReference type="PROSITE" id="PS51401"/>
    </source>
</evidence>
<dbReference type="InterPro" id="IPR007051">
    <property type="entry name" value="CHORD_dom"/>
</dbReference>
<keyword evidence="3" id="KW-0862">Zinc</keyword>
<dbReference type="Pfam" id="PF04969">
    <property type="entry name" value="CS"/>
    <property type="match status" value="1"/>
</dbReference>
<feature type="compositionally biased region" description="Basic and acidic residues" evidence="4">
    <location>
        <begin position="69"/>
        <end position="93"/>
    </location>
</feature>
<dbReference type="GO" id="GO:0046872">
    <property type="term" value="F:metal ion binding"/>
    <property type="evidence" value="ECO:0007669"/>
    <property type="project" value="UniProtKB-KW"/>
</dbReference>
<evidence type="ECO:0000256" key="3">
    <source>
        <dbReference type="ARBA" id="ARBA00022833"/>
    </source>
</evidence>